<feature type="domain" description="PDZ" evidence="6">
    <location>
        <begin position="293"/>
        <end position="388"/>
    </location>
</feature>
<evidence type="ECO:0000256" key="3">
    <source>
        <dbReference type="ARBA" id="ARBA00022801"/>
    </source>
</evidence>
<evidence type="ECO:0000313" key="8">
    <source>
        <dbReference type="Proteomes" id="UP000824169"/>
    </source>
</evidence>
<evidence type="ECO:0000259" key="6">
    <source>
        <dbReference type="PROSITE" id="PS50106"/>
    </source>
</evidence>
<dbReference type="InterPro" id="IPR051201">
    <property type="entry name" value="Chloro_Bact_Ser_Proteases"/>
</dbReference>
<keyword evidence="5" id="KW-0812">Transmembrane</keyword>
<dbReference type="PRINTS" id="PR00834">
    <property type="entry name" value="PROTEASES2C"/>
</dbReference>
<keyword evidence="3" id="KW-0378">Hydrolase</keyword>
<keyword evidence="2" id="KW-0645">Protease</keyword>
<evidence type="ECO:0000256" key="5">
    <source>
        <dbReference type="SAM" id="Phobius"/>
    </source>
</evidence>
<dbReference type="InterPro" id="IPR041489">
    <property type="entry name" value="PDZ_6"/>
</dbReference>
<organism evidence="7 8">
    <name type="scientific">Candidatus Scatomonas pullistercoris</name>
    <dbReference type="NCBI Taxonomy" id="2840920"/>
    <lineage>
        <taxon>Bacteria</taxon>
        <taxon>Bacillati</taxon>
        <taxon>Bacillota</taxon>
        <taxon>Clostridia</taxon>
        <taxon>Lachnospirales</taxon>
        <taxon>Lachnospiraceae</taxon>
        <taxon>Lachnospiraceae incertae sedis</taxon>
        <taxon>Candidatus Scatomonas</taxon>
    </lineage>
</organism>
<dbReference type="InterPro" id="IPR001940">
    <property type="entry name" value="Peptidase_S1C"/>
</dbReference>
<dbReference type="InterPro" id="IPR043504">
    <property type="entry name" value="Peptidase_S1_PA_chymotrypsin"/>
</dbReference>
<keyword evidence="5" id="KW-1133">Transmembrane helix</keyword>
<name>A0A9D1P2G7_9FIRM</name>
<dbReference type="GO" id="GO:0004252">
    <property type="term" value="F:serine-type endopeptidase activity"/>
    <property type="evidence" value="ECO:0007669"/>
    <property type="project" value="InterPro"/>
</dbReference>
<evidence type="ECO:0000256" key="1">
    <source>
        <dbReference type="ARBA" id="ARBA00010541"/>
    </source>
</evidence>
<dbReference type="GO" id="GO:0006508">
    <property type="term" value="P:proteolysis"/>
    <property type="evidence" value="ECO:0007669"/>
    <property type="project" value="UniProtKB-KW"/>
</dbReference>
<dbReference type="Gene3D" id="2.40.10.10">
    <property type="entry name" value="Trypsin-like serine proteases"/>
    <property type="match status" value="2"/>
</dbReference>
<dbReference type="CDD" id="cd06779">
    <property type="entry name" value="cpPDZ_Deg_HtrA-like"/>
    <property type="match status" value="1"/>
</dbReference>
<comment type="similarity">
    <text evidence="1">Belongs to the peptidase S1C family.</text>
</comment>
<dbReference type="Pfam" id="PF17820">
    <property type="entry name" value="PDZ_6"/>
    <property type="match status" value="1"/>
</dbReference>
<protein>
    <submittedName>
        <fullName evidence="7">Trypsin-like peptidase domain-containing protein</fullName>
    </submittedName>
</protein>
<dbReference type="SUPFAM" id="SSF50494">
    <property type="entry name" value="Trypsin-like serine proteases"/>
    <property type="match status" value="1"/>
</dbReference>
<reference evidence="7" key="2">
    <citation type="journal article" date="2021" name="PeerJ">
        <title>Extensive microbial diversity within the chicken gut microbiome revealed by metagenomics and culture.</title>
        <authorList>
            <person name="Gilroy R."/>
            <person name="Ravi A."/>
            <person name="Getino M."/>
            <person name="Pursley I."/>
            <person name="Horton D.L."/>
            <person name="Alikhan N.F."/>
            <person name="Baker D."/>
            <person name="Gharbi K."/>
            <person name="Hall N."/>
            <person name="Watson M."/>
            <person name="Adriaenssens E.M."/>
            <person name="Foster-Nyarko E."/>
            <person name="Jarju S."/>
            <person name="Secka A."/>
            <person name="Antonio M."/>
            <person name="Oren A."/>
            <person name="Chaudhuri R.R."/>
            <person name="La Ragione R."/>
            <person name="Hildebrand F."/>
            <person name="Pallen M.J."/>
        </authorList>
    </citation>
    <scope>NUCLEOTIDE SEQUENCE</scope>
    <source>
        <strain evidence="7">CHK188-20938</strain>
    </source>
</reference>
<feature type="compositionally biased region" description="Low complexity" evidence="4">
    <location>
        <begin position="52"/>
        <end position="68"/>
    </location>
</feature>
<dbReference type="Pfam" id="PF13365">
    <property type="entry name" value="Trypsin_2"/>
    <property type="match status" value="1"/>
</dbReference>
<dbReference type="PANTHER" id="PTHR43343">
    <property type="entry name" value="PEPTIDASE S12"/>
    <property type="match status" value="1"/>
</dbReference>
<keyword evidence="5" id="KW-0472">Membrane</keyword>
<evidence type="ECO:0000256" key="2">
    <source>
        <dbReference type="ARBA" id="ARBA00022670"/>
    </source>
</evidence>
<dbReference type="Proteomes" id="UP000824169">
    <property type="component" value="Unassembled WGS sequence"/>
</dbReference>
<evidence type="ECO:0000313" key="7">
    <source>
        <dbReference type="EMBL" id="HIV25244.1"/>
    </source>
</evidence>
<dbReference type="SMART" id="SM00228">
    <property type="entry name" value="PDZ"/>
    <property type="match status" value="1"/>
</dbReference>
<sequence length="414" mass="42540">MGTGKKWAMTVAMALVFGVVAGGTMYGVNEAAGYLNGETKVAAVPTTQPVAQTDTSTDSSAQATSSGTGTVKEVAANAMPSLVTISTMSVEEMQSFFGGTQQYEVEGAGTGVIVGQNDSELLIATNNHVVEGAQSLSVGFIDETSVEGQIKGSDADNDLAVVSVSLSDIPEDTMSQIKIATLGNSDELELGDQVVAIGNALGYGQSVTSGYVSALNRDLTLTDNAGNTITSTGLIQTDAPINSGNSGGALLNMKGELVGINEAKSSTTASGTTVDGIGFAIPISKAEPILEELMSLETRNKVDESQASYLGIEGVNVTSDASEMYGMPTGVGISNVVEGSPAEQAGMKRGDVLTEFDGRSIDNFDELKDTLQYYAAGEQVEVVVQRSTEGEYHAVTLTVTLGSASDAPSTNSNQ</sequence>
<dbReference type="SUPFAM" id="SSF50156">
    <property type="entry name" value="PDZ domain-like"/>
    <property type="match status" value="1"/>
</dbReference>
<reference evidence="7" key="1">
    <citation type="submission" date="2020-10" db="EMBL/GenBank/DDBJ databases">
        <authorList>
            <person name="Gilroy R."/>
        </authorList>
    </citation>
    <scope>NUCLEOTIDE SEQUENCE</scope>
    <source>
        <strain evidence="7">CHK188-20938</strain>
    </source>
</reference>
<dbReference type="InterPro" id="IPR036034">
    <property type="entry name" value="PDZ_sf"/>
</dbReference>
<comment type="caution">
    <text evidence="7">The sequence shown here is derived from an EMBL/GenBank/DDBJ whole genome shotgun (WGS) entry which is preliminary data.</text>
</comment>
<accession>A0A9D1P2G7</accession>
<dbReference type="InterPro" id="IPR001478">
    <property type="entry name" value="PDZ"/>
</dbReference>
<feature type="transmembrane region" description="Helical" evidence="5">
    <location>
        <begin position="7"/>
        <end position="28"/>
    </location>
</feature>
<feature type="region of interest" description="Disordered" evidence="4">
    <location>
        <begin position="49"/>
        <end position="68"/>
    </location>
</feature>
<dbReference type="AlphaFoldDB" id="A0A9D1P2G7"/>
<dbReference type="PANTHER" id="PTHR43343:SF3">
    <property type="entry name" value="PROTEASE DO-LIKE 8, CHLOROPLASTIC"/>
    <property type="match status" value="1"/>
</dbReference>
<gene>
    <name evidence="7" type="ORF">IAB71_05560</name>
</gene>
<dbReference type="InterPro" id="IPR009003">
    <property type="entry name" value="Peptidase_S1_PA"/>
</dbReference>
<evidence type="ECO:0000256" key="4">
    <source>
        <dbReference type="SAM" id="MobiDB-lite"/>
    </source>
</evidence>
<dbReference type="EMBL" id="DVOO01000015">
    <property type="protein sequence ID" value="HIV25244.1"/>
    <property type="molecule type" value="Genomic_DNA"/>
</dbReference>
<dbReference type="PROSITE" id="PS50106">
    <property type="entry name" value="PDZ"/>
    <property type="match status" value="1"/>
</dbReference>
<proteinExistence type="inferred from homology"/>
<dbReference type="Gene3D" id="2.30.42.10">
    <property type="match status" value="1"/>
</dbReference>